<organism evidence="3 4">
    <name type="scientific">Vanilla planifolia</name>
    <name type="common">Vanilla</name>
    <dbReference type="NCBI Taxonomy" id="51239"/>
    <lineage>
        <taxon>Eukaryota</taxon>
        <taxon>Viridiplantae</taxon>
        <taxon>Streptophyta</taxon>
        <taxon>Embryophyta</taxon>
        <taxon>Tracheophyta</taxon>
        <taxon>Spermatophyta</taxon>
        <taxon>Magnoliopsida</taxon>
        <taxon>Liliopsida</taxon>
        <taxon>Asparagales</taxon>
        <taxon>Orchidaceae</taxon>
        <taxon>Vanilloideae</taxon>
        <taxon>Vanilleae</taxon>
        <taxon>Vanilla</taxon>
    </lineage>
</organism>
<dbReference type="InterPro" id="IPR016140">
    <property type="entry name" value="Bifunc_inhib/LTP/seed_store"/>
</dbReference>
<dbReference type="InterPro" id="IPR036312">
    <property type="entry name" value="Bifun_inhib/LTP/seed_sf"/>
</dbReference>
<comment type="caution">
    <text evidence="3">The sequence shown here is derived from an EMBL/GenBank/DDBJ whole genome shotgun (WGS) entry which is preliminary data.</text>
</comment>
<evidence type="ECO:0000313" key="3">
    <source>
        <dbReference type="EMBL" id="KAG0482224.1"/>
    </source>
</evidence>
<dbReference type="EMBL" id="JADCNM010000005">
    <property type="protein sequence ID" value="KAG0482224.1"/>
    <property type="molecule type" value="Genomic_DNA"/>
</dbReference>
<sequence length="212" mass="21646">MESIMDSALLLTLVLLSFSCFSHVAFVIAKPLSDVGLHCGECGPPKSPKGGGTPPITLPPVIGKPPVTLPPVIGKPPIILPPIIVNPPVILPPVIGKPPVTLPPVIGEPPIVGAPPVTGRKGCPSPPVAPKYCPVDTVKLGACLDILGSIVQIGDPAVQCCPLITGLASLDAAACLCTTIKLKLLNINVYLPIALELLITCGKTVPPGYTCP</sequence>
<accession>A0A835R0N3</accession>
<dbReference type="Proteomes" id="UP000639772">
    <property type="component" value="Unassembled WGS sequence"/>
</dbReference>
<evidence type="ECO:0000313" key="4">
    <source>
        <dbReference type="Proteomes" id="UP000639772"/>
    </source>
</evidence>
<dbReference type="SMART" id="SM00499">
    <property type="entry name" value="AAI"/>
    <property type="match status" value="1"/>
</dbReference>
<dbReference type="InterPro" id="IPR051636">
    <property type="entry name" value="Plant_LTP/defense-related"/>
</dbReference>
<evidence type="ECO:0000259" key="2">
    <source>
        <dbReference type="SMART" id="SM00499"/>
    </source>
</evidence>
<reference evidence="3 4" key="1">
    <citation type="journal article" date="2020" name="Nat. Food">
        <title>A phased Vanilla planifolia genome enables genetic improvement of flavour and production.</title>
        <authorList>
            <person name="Hasing T."/>
            <person name="Tang H."/>
            <person name="Brym M."/>
            <person name="Khazi F."/>
            <person name="Huang T."/>
            <person name="Chambers A.H."/>
        </authorList>
    </citation>
    <scope>NUCLEOTIDE SEQUENCE [LARGE SCALE GENOMIC DNA]</scope>
    <source>
        <tissue evidence="3">Leaf</tissue>
    </source>
</reference>
<evidence type="ECO:0000256" key="1">
    <source>
        <dbReference type="SAM" id="SignalP"/>
    </source>
</evidence>
<dbReference type="PANTHER" id="PTHR31731">
    <property type="match status" value="1"/>
</dbReference>
<feature type="signal peptide" evidence="1">
    <location>
        <begin position="1"/>
        <end position="29"/>
    </location>
</feature>
<dbReference type="AlphaFoldDB" id="A0A835R0N3"/>
<dbReference type="SUPFAM" id="SSF47699">
    <property type="entry name" value="Bifunctional inhibitor/lipid-transfer protein/seed storage 2S albumin"/>
    <property type="match status" value="1"/>
</dbReference>
<feature type="domain" description="Bifunctional inhibitor/plant lipid transfer protein/seed storage helical" evidence="2">
    <location>
        <begin position="133"/>
        <end position="211"/>
    </location>
</feature>
<keyword evidence="1" id="KW-0732">Signal</keyword>
<dbReference type="CDD" id="cd01958">
    <property type="entry name" value="HPS_like"/>
    <property type="match status" value="1"/>
</dbReference>
<gene>
    <name evidence="3" type="ORF">HPP92_010308</name>
</gene>
<name>A0A835R0N3_VANPL</name>
<feature type="chain" id="PRO_5032478149" description="Bifunctional inhibitor/plant lipid transfer protein/seed storage helical domain-containing protein" evidence="1">
    <location>
        <begin position="30"/>
        <end position="212"/>
    </location>
</feature>
<proteinExistence type="predicted"/>
<dbReference type="Pfam" id="PF14547">
    <property type="entry name" value="Hydrophob_seed"/>
    <property type="match status" value="1"/>
</dbReference>
<dbReference type="OrthoDB" id="1935738at2759"/>
<dbReference type="InterPro" id="IPR027923">
    <property type="entry name" value="Hydrophob_seed_dom"/>
</dbReference>
<protein>
    <recommendedName>
        <fullName evidence="2">Bifunctional inhibitor/plant lipid transfer protein/seed storage helical domain-containing protein</fullName>
    </recommendedName>
</protein>
<dbReference type="Gene3D" id="1.10.110.10">
    <property type="entry name" value="Plant lipid-transfer and hydrophobic proteins"/>
    <property type="match status" value="1"/>
</dbReference>